<dbReference type="EMBL" id="CP058579">
    <property type="protein sequence ID" value="QLG62050.1"/>
    <property type="molecule type" value="Genomic_DNA"/>
</dbReference>
<sequence length="99" mass="11107">MRTLDAIKQARDAEDLTEVEGKPGLFVIEPLTTHRGEAYYLDLRDGFAFYGYDEADKPIRGSDREEPPTIVKEIRAHHMAEGTAKLARFVGKQGATDNQ</sequence>
<protein>
    <submittedName>
        <fullName evidence="1">Uncharacterized protein</fullName>
    </submittedName>
</protein>
<accession>A0A7D5LAS0</accession>
<keyword evidence="2" id="KW-1185">Reference proteome</keyword>
<evidence type="ECO:0000313" key="2">
    <source>
        <dbReference type="Proteomes" id="UP000509626"/>
    </source>
</evidence>
<gene>
    <name evidence="1" type="ORF">HUG12_10055</name>
</gene>
<evidence type="ECO:0000313" key="1">
    <source>
        <dbReference type="EMBL" id="QLG62050.1"/>
    </source>
</evidence>
<proteinExistence type="predicted"/>
<dbReference type="RefSeq" id="WP_179268635.1">
    <property type="nucleotide sequence ID" value="NZ_CP058579.1"/>
</dbReference>
<organism evidence="1 2">
    <name type="scientific">Halorarum salinum</name>
    <dbReference type="NCBI Taxonomy" id="2743089"/>
    <lineage>
        <taxon>Archaea</taxon>
        <taxon>Methanobacteriati</taxon>
        <taxon>Methanobacteriota</taxon>
        <taxon>Stenosarchaea group</taxon>
        <taxon>Halobacteria</taxon>
        <taxon>Halobacteriales</taxon>
        <taxon>Haloferacaceae</taxon>
        <taxon>Halorarum</taxon>
    </lineage>
</organism>
<dbReference type="Proteomes" id="UP000509626">
    <property type="component" value="Chromosome"/>
</dbReference>
<name>A0A7D5LAS0_9EURY</name>
<dbReference type="KEGG" id="halu:HUG12_10055"/>
<reference evidence="1 2" key="1">
    <citation type="submission" date="2020-06" db="EMBL/GenBank/DDBJ databases">
        <title>NJ-3-1, isolated from saline soil.</title>
        <authorList>
            <person name="Cui H.L."/>
            <person name="Shi X."/>
        </authorList>
    </citation>
    <scope>NUCLEOTIDE SEQUENCE [LARGE SCALE GENOMIC DNA]</scope>
    <source>
        <strain evidence="1 2">NJ-3-1</strain>
    </source>
</reference>
<dbReference type="AlphaFoldDB" id="A0A7D5LAS0"/>
<dbReference type="GeneID" id="56037804"/>